<gene>
    <name evidence="2" type="ORF">SCUD_LOCUS22286</name>
</gene>
<evidence type="ECO:0000256" key="1">
    <source>
        <dbReference type="SAM" id="MobiDB-lite"/>
    </source>
</evidence>
<proteinExistence type="predicted"/>
<evidence type="ECO:0000313" key="4">
    <source>
        <dbReference type="WBParaSite" id="SCUD_0002228801-mRNA-1"/>
    </source>
</evidence>
<dbReference type="Proteomes" id="UP000279833">
    <property type="component" value="Unassembled WGS sequence"/>
</dbReference>
<reference evidence="2 3" key="2">
    <citation type="submission" date="2018-11" db="EMBL/GenBank/DDBJ databases">
        <authorList>
            <consortium name="Pathogen Informatics"/>
        </authorList>
    </citation>
    <scope>NUCLEOTIDE SEQUENCE [LARGE SCALE GENOMIC DNA]</scope>
    <source>
        <strain evidence="2">Dakar</strain>
        <strain evidence="3">Dakar, Senegal</strain>
    </source>
</reference>
<reference evidence="4" key="1">
    <citation type="submission" date="2016-06" db="UniProtKB">
        <authorList>
            <consortium name="WormBaseParasite"/>
        </authorList>
    </citation>
    <scope>IDENTIFICATION</scope>
</reference>
<feature type="compositionally biased region" description="Low complexity" evidence="1">
    <location>
        <begin position="1"/>
        <end position="14"/>
    </location>
</feature>
<dbReference type="STRING" id="6186.A0A183L4M4"/>
<keyword evidence="3" id="KW-1185">Reference proteome</keyword>
<dbReference type="AlphaFoldDB" id="A0A183L4M4"/>
<protein>
    <submittedName>
        <fullName evidence="4">Transposase</fullName>
    </submittedName>
</protein>
<accession>A0A183L4M4</accession>
<name>A0A183L4M4_9TREM</name>
<dbReference type="EMBL" id="UZAK01048882">
    <property type="protein sequence ID" value="VDP78376.1"/>
    <property type="molecule type" value="Genomic_DNA"/>
</dbReference>
<evidence type="ECO:0000313" key="3">
    <source>
        <dbReference type="Proteomes" id="UP000279833"/>
    </source>
</evidence>
<organism evidence="4">
    <name type="scientific">Schistosoma curassoni</name>
    <dbReference type="NCBI Taxonomy" id="6186"/>
    <lineage>
        <taxon>Eukaryota</taxon>
        <taxon>Metazoa</taxon>
        <taxon>Spiralia</taxon>
        <taxon>Lophotrochozoa</taxon>
        <taxon>Platyhelminthes</taxon>
        <taxon>Trematoda</taxon>
        <taxon>Digenea</taxon>
        <taxon>Strigeidida</taxon>
        <taxon>Schistosomatoidea</taxon>
        <taxon>Schistosomatidae</taxon>
        <taxon>Schistosoma</taxon>
    </lineage>
</organism>
<dbReference type="WBParaSite" id="SCUD_0002228801-mRNA-1">
    <property type="protein sequence ID" value="SCUD_0002228801-mRNA-1"/>
    <property type="gene ID" value="SCUD_0002228801"/>
</dbReference>
<feature type="region of interest" description="Disordered" evidence="1">
    <location>
        <begin position="1"/>
        <end position="21"/>
    </location>
</feature>
<evidence type="ECO:0000313" key="2">
    <source>
        <dbReference type="EMBL" id="VDP78376.1"/>
    </source>
</evidence>
<sequence>MSSQTGSSTSTSNTGPRHASVVAREHVAAITSKAGMTRRHAEDIWNRRDHLLQLRLTVVSMEAELERIVDWFVKVNILN</sequence>